<dbReference type="AlphaFoldDB" id="A0A383VEL0"/>
<dbReference type="PROSITE" id="PS50097">
    <property type="entry name" value="BTB"/>
    <property type="match status" value="1"/>
</dbReference>
<comment type="pathway">
    <text evidence="1">Protein modification; protein ubiquitination.</text>
</comment>
<organism evidence="4 5">
    <name type="scientific">Tetradesmus obliquus</name>
    <name type="common">Green alga</name>
    <name type="synonym">Acutodesmus obliquus</name>
    <dbReference type="NCBI Taxonomy" id="3088"/>
    <lineage>
        <taxon>Eukaryota</taxon>
        <taxon>Viridiplantae</taxon>
        <taxon>Chlorophyta</taxon>
        <taxon>core chlorophytes</taxon>
        <taxon>Chlorophyceae</taxon>
        <taxon>CS clade</taxon>
        <taxon>Sphaeropleales</taxon>
        <taxon>Scenedesmaceae</taxon>
        <taxon>Tetradesmus</taxon>
    </lineage>
</organism>
<keyword evidence="5" id="KW-1185">Reference proteome</keyword>
<sequence length="341" mass="35820">MACFAHHFKQDVVGNVRADVDLVIRCIERPDDGTAAPKPKRARTAAAAAPNGDATYPVEIHRFPAHNIILNAYSDYFRAQGARWQDAAQPPATPTAGNGSSPSGGSSIAASAQRPALYLTIDDAEQLPAAEAVIAEMYGVPGAISSLEQQQAVHAAIIADKVRVEAAGQQAVQALQAAARSERLTTAALQALAAVPDWPSCMLQLLPVILEHAPCCRDSTADLEALAAADAGGMTQQILLAVFGDLQELWSNAQLQALLGKLPRQAMQLLLSSDQLRVPSEDTVLYTAKQYVQAQPATAQAAAKAALAPLVRAPQLSLFALSCAALPADSSQQLLGRTPRS</sequence>
<evidence type="ECO:0000313" key="4">
    <source>
        <dbReference type="EMBL" id="SZX63985.1"/>
    </source>
</evidence>
<dbReference type="InterPro" id="IPR000210">
    <property type="entry name" value="BTB/POZ_dom"/>
</dbReference>
<evidence type="ECO:0000256" key="2">
    <source>
        <dbReference type="SAM" id="MobiDB-lite"/>
    </source>
</evidence>
<feature type="compositionally biased region" description="Low complexity" evidence="2">
    <location>
        <begin position="87"/>
        <end position="108"/>
    </location>
</feature>
<protein>
    <recommendedName>
        <fullName evidence="3">BTB domain-containing protein</fullName>
    </recommendedName>
</protein>
<dbReference type="Proteomes" id="UP000256970">
    <property type="component" value="Unassembled WGS sequence"/>
</dbReference>
<feature type="domain" description="BTB" evidence="3">
    <location>
        <begin position="52"/>
        <end position="79"/>
    </location>
</feature>
<accession>A0A383VEL0</accession>
<dbReference type="EMBL" id="FNXT01000363">
    <property type="protein sequence ID" value="SZX63985.1"/>
    <property type="molecule type" value="Genomic_DNA"/>
</dbReference>
<dbReference type="Gene3D" id="1.25.40.420">
    <property type="match status" value="1"/>
</dbReference>
<dbReference type="InterPro" id="IPR011705">
    <property type="entry name" value="BACK"/>
</dbReference>
<evidence type="ECO:0000259" key="3">
    <source>
        <dbReference type="PROSITE" id="PS50097"/>
    </source>
</evidence>
<proteinExistence type="predicted"/>
<name>A0A383VEL0_TETOB</name>
<dbReference type="Pfam" id="PF07707">
    <property type="entry name" value="BACK"/>
    <property type="match status" value="1"/>
</dbReference>
<evidence type="ECO:0000313" key="5">
    <source>
        <dbReference type="Proteomes" id="UP000256970"/>
    </source>
</evidence>
<evidence type="ECO:0000256" key="1">
    <source>
        <dbReference type="ARBA" id="ARBA00004906"/>
    </source>
</evidence>
<gene>
    <name evidence="4" type="ORF">BQ4739_LOCUS4521</name>
</gene>
<reference evidence="4 5" key="1">
    <citation type="submission" date="2016-10" db="EMBL/GenBank/DDBJ databases">
        <authorList>
            <person name="Cai Z."/>
        </authorList>
    </citation>
    <scope>NUCLEOTIDE SEQUENCE [LARGE SCALE GENOMIC DNA]</scope>
</reference>
<feature type="region of interest" description="Disordered" evidence="2">
    <location>
        <begin position="84"/>
        <end position="108"/>
    </location>
</feature>
<dbReference type="STRING" id="3088.A0A383VEL0"/>